<dbReference type="InterPro" id="IPR011009">
    <property type="entry name" value="Kinase-like_dom_sf"/>
</dbReference>
<evidence type="ECO:0000313" key="4">
    <source>
        <dbReference type="Proteomes" id="UP001605036"/>
    </source>
</evidence>
<evidence type="ECO:0000256" key="1">
    <source>
        <dbReference type="ARBA" id="ARBA00009670"/>
    </source>
</evidence>
<dbReference type="CDD" id="cd05121">
    <property type="entry name" value="ABC1_ADCK3-like"/>
    <property type="match status" value="1"/>
</dbReference>
<dbReference type="Proteomes" id="UP001605036">
    <property type="component" value="Unassembled WGS sequence"/>
</dbReference>
<dbReference type="SUPFAM" id="SSF56112">
    <property type="entry name" value="Protein kinase-like (PK-like)"/>
    <property type="match status" value="1"/>
</dbReference>
<dbReference type="InterPro" id="IPR000719">
    <property type="entry name" value="Prot_kinase_dom"/>
</dbReference>
<dbReference type="PANTHER" id="PTHR10566:SF118">
    <property type="entry name" value="PROTEIN KINASE DOMAIN-CONTAINING PROTEIN"/>
    <property type="match status" value="1"/>
</dbReference>
<name>A0ABD1XLH0_9MARC</name>
<gene>
    <name evidence="3" type="ORF">R1flu_027349</name>
</gene>
<dbReference type="Gene3D" id="1.10.510.10">
    <property type="entry name" value="Transferase(Phosphotransferase) domain 1"/>
    <property type="match status" value="1"/>
</dbReference>
<dbReference type="Pfam" id="PF03109">
    <property type="entry name" value="ABC1"/>
    <property type="match status" value="1"/>
</dbReference>
<feature type="domain" description="Protein kinase" evidence="2">
    <location>
        <begin position="363"/>
        <end position="693"/>
    </location>
</feature>
<evidence type="ECO:0000313" key="3">
    <source>
        <dbReference type="EMBL" id="KAL2608776.1"/>
    </source>
</evidence>
<proteinExistence type="inferred from homology"/>
<evidence type="ECO:0000259" key="2">
    <source>
        <dbReference type="PROSITE" id="PS50011"/>
    </source>
</evidence>
<dbReference type="InterPro" id="IPR050154">
    <property type="entry name" value="UbiB_kinase"/>
</dbReference>
<sequence>MEFHAVQQRATNPVLAARGEISSSVNYSTHVSGQGGVRFVSTSKCNSSIALGRSKLADTSLSDFCSFTGKGLRRLYTRKAPSSGRQEIIRRNSSKPSCFLQSEDFGSTVEAYKKLLSEIPSQGVDLIHEATASVTSSPALERLSSSASKFVDTLGNLTRELSSQLSDYAAGSDTESSALAARAEQAAVQLGTAISAYYNELGISTSPVTTAAIAVAAGSAVAIVSSKKKTKLFVEGEDIPLKYDPRAIAEYFQKRPLEVVTRAVKIMSDCSALVVNILLDIRLEKYSENEKLRAEQLVDLISRLGPTAIKIGQALSIRPDLLSVAYLEELQKLQDRVPPFPNEDARAIISQGLGRPVEEIFSEISEAPVAAASLGQVYKAKLRETGKVIAVKVQRPGVLEGISLDLFLLRAGAHVFQAFPGVQSDLVGLLDTWAVRFYDELDYLQEAQNQIQFAKNMKSLPKVTVPAVFRGYTSRKVLTTEWVEGEKLSESKADDLLPLISTALNCYLTQLLESGFLHADPHPGNLLRTPDGRLCVLDFGLMTQVTEDQRYSLIEYISHLVYSDYERVAEDLVRLGFVPPELEDPEKTAAIVPQLSKVLGQLVQGGGARKINIQEVTDDLMAMSKEFVFVLPPYFALILRAFSVLEGIGLEADPDYTIVDECYPYISKRLLTDDSPRARAALKYFLYGGKGQLDVSRVEEMVRGFQAFRESMGVAAPYEGPRRTAPTSIDSSTKEALKLIFAPEGSYVQELLLIELARSVDALSREALAQLWRLTASTLRIPGLPVPASLLVPGSWPLPVPGLFFGVTSVATLTEEDRRSLETVKRLWALTEPTLSRPGPLDIVAGTQESLPFFLDLLPGVATAAQRFLAILLQRQALRFADDLDGTNSVDEWNKDAMAAARGIQPLRLFSFLPRDRVD</sequence>
<dbReference type="PANTHER" id="PTHR10566">
    <property type="entry name" value="CHAPERONE-ACTIVITY OF BC1 COMPLEX CABC1 -RELATED"/>
    <property type="match status" value="1"/>
</dbReference>
<dbReference type="AlphaFoldDB" id="A0ABD1XLH0"/>
<accession>A0ABD1XLH0</accession>
<dbReference type="InterPro" id="IPR004147">
    <property type="entry name" value="ABC1_dom"/>
</dbReference>
<comment type="caution">
    <text evidence="3">The sequence shown here is derived from an EMBL/GenBank/DDBJ whole genome shotgun (WGS) entry which is preliminary data.</text>
</comment>
<organism evidence="3 4">
    <name type="scientific">Riccia fluitans</name>
    <dbReference type="NCBI Taxonomy" id="41844"/>
    <lineage>
        <taxon>Eukaryota</taxon>
        <taxon>Viridiplantae</taxon>
        <taxon>Streptophyta</taxon>
        <taxon>Embryophyta</taxon>
        <taxon>Marchantiophyta</taxon>
        <taxon>Marchantiopsida</taxon>
        <taxon>Marchantiidae</taxon>
        <taxon>Marchantiales</taxon>
        <taxon>Ricciaceae</taxon>
        <taxon>Riccia</taxon>
    </lineage>
</organism>
<protein>
    <recommendedName>
        <fullName evidence="2">Protein kinase domain-containing protein</fullName>
    </recommendedName>
</protein>
<dbReference type="PROSITE" id="PS50011">
    <property type="entry name" value="PROTEIN_KINASE_DOM"/>
    <property type="match status" value="1"/>
</dbReference>
<dbReference type="EMBL" id="JBHFFA010000008">
    <property type="protein sequence ID" value="KAL2608776.1"/>
    <property type="molecule type" value="Genomic_DNA"/>
</dbReference>
<comment type="similarity">
    <text evidence="1">Belongs to the protein kinase superfamily. ADCK protein kinase family.</text>
</comment>
<keyword evidence="4" id="KW-1185">Reference proteome</keyword>
<reference evidence="3 4" key="1">
    <citation type="submission" date="2024-09" db="EMBL/GenBank/DDBJ databases">
        <title>Chromosome-scale assembly of Riccia fluitans.</title>
        <authorList>
            <person name="Paukszto L."/>
            <person name="Sawicki J."/>
            <person name="Karawczyk K."/>
            <person name="Piernik-Szablinska J."/>
            <person name="Szczecinska M."/>
            <person name="Mazdziarz M."/>
        </authorList>
    </citation>
    <scope>NUCLEOTIDE SEQUENCE [LARGE SCALE GENOMIC DNA]</scope>
    <source>
        <strain evidence="3">Rf_01</strain>
        <tissue evidence="3">Aerial parts of the thallus</tissue>
    </source>
</reference>